<feature type="transmembrane region" description="Helical" evidence="1">
    <location>
        <begin position="73"/>
        <end position="91"/>
    </location>
</feature>
<dbReference type="EMBL" id="CP122537">
    <property type="protein sequence ID" value="WGH77937.1"/>
    <property type="molecule type" value="Genomic_DNA"/>
</dbReference>
<evidence type="ECO:0000256" key="1">
    <source>
        <dbReference type="SAM" id="Phobius"/>
    </source>
</evidence>
<gene>
    <name evidence="3" type="ORF">P8627_12970</name>
</gene>
<dbReference type="Pfam" id="PF07331">
    <property type="entry name" value="TctB"/>
    <property type="match status" value="1"/>
</dbReference>
<proteinExistence type="predicted"/>
<keyword evidence="1" id="KW-0812">Transmembrane</keyword>
<feature type="domain" description="DUF1468" evidence="2">
    <location>
        <begin position="11"/>
        <end position="141"/>
    </location>
</feature>
<evidence type="ECO:0000259" key="2">
    <source>
        <dbReference type="Pfam" id="PF07331"/>
    </source>
</evidence>
<feature type="transmembrane region" description="Helical" evidence="1">
    <location>
        <begin position="119"/>
        <end position="145"/>
    </location>
</feature>
<evidence type="ECO:0000313" key="3">
    <source>
        <dbReference type="EMBL" id="WGH77937.1"/>
    </source>
</evidence>
<dbReference type="Proteomes" id="UP001243420">
    <property type="component" value="Chromosome"/>
</dbReference>
<dbReference type="RefSeq" id="WP_279964562.1">
    <property type="nucleotide sequence ID" value="NZ_CP122537.1"/>
</dbReference>
<organism evidence="3 4">
    <name type="scientific">Jannaschia ovalis</name>
    <dbReference type="NCBI Taxonomy" id="3038773"/>
    <lineage>
        <taxon>Bacteria</taxon>
        <taxon>Pseudomonadati</taxon>
        <taxon>Pseudomonadota</taxon>
        <taxon>Alphaproteobacteria</taxon>
        <taxon>Rhodobacterales</taxon>
        <taxon>Roseobacteraceae</taxon>
        <taxon>Jannaschia</taxon>
    </lineage>
</organism>
<feature type="transmembrane region" description="Helical" evidence="1">
    <location>
        <begin position="43"/>
        <end position="61"/>
    </location>
</feature>
<protein>
    <submittedName>
        <fullName evidence="3">Tripartite tricarboxylate transporter TctB family protein</fullName>
    </submittedName>
</protein>
<dbReference type="InterPro" id="IPR009936">
    <property type="entry name" value="DUF1468"/>
</dbReference>
<keyword evidence="1" id="KW-0472">Membrane</keyword>
<keyword evidence="4" id="KW-1185">Reference proteome</keyword>
<reference evidence="3 4" key="1">
    <citation type="submission" date="2023-04" db="EMBL/GenBank/DDBJ databases">
        <title>Jannaschia ovalis sp. nov., a marine bacterium isolated from sea tidal flat.</title>
        <authorList>
            <person name="Kwon D.Y."/>
            <person name="Kim J.-J."/>
        </authorList>
    </citation>
    <scope>NUCLEOTIDE SEQUENCE [LARGE SCALE GENOMIC DNA]</scope>
    <source>
        <strain evidence="3 4">GRR-S6-38</strain>
    </source>
</reference>
<feature type="transmembrane region" description="Helical" evidence="1">
    <location>
        <begin position="12"/>
        <end position="31"/>
    </location>
</feature>
<keyword evidence="1" id="KW-1133">Transmembrane helix</keyword>
<name>A0ABY8L9A9_9RHOB</name>
<evidence type="ECO:0000313" key="4">
    <source>
        <dbReference type="Proteomes" id="UP001243420"/>
    </source>
</evidence>
<accession>A0ABY8L9A9</accession>
<sequence length="150" mass="15345">MDLGHGKGDRIFGVAVLLGAVAYAAAAMQLRTGFMSDPVGSKTFPLLVAGVCAICGAVMVLKPDADPDWPRARTWGALAVAVGVLVGYAYALKPLGFLIPTAIAAGVLSYQIDARPRYALLAGLGLSLGLFALFRFVLGLGLSALPAGLS</sequence>